<feature type="transmembrane region" description="Helical" evidence="3">
    <location>
        <begin position="28"/>
        <end position="47"/>
    </location>
</feature>
<dbReference type="Proteomes" id="UP000075230">
    <property type="component" value="Unassembled WGS sequence"/>
</dbReference>
<dbReference type="AlphaFoldDB" id="A0A146F0V0"/>
<comment type="caution">
    <text evidence="5">The sequence shown here is derived from an EMBL/GenBank/DDBJ whole genome shotgun (WGS) entry which is preliminary data.</text>
</comment>
<feature type="transmembrane region" description="Helical" evidence="3">
    <location>
        <begin position="53"/>
        <end position="74"/>
    </location>
</feature>
<evidence type="ECO:0000256" key="3">
    <source>
        <dbReference type="SAM" id="Phobius"/>
    </source>
</evidence>
<sequence length="219" mass="23341">MILHDVLSGLDAITEALLSERLFKSAGLFGDVVTIVVLAAISGVTLVSCLGDLVVLAVWLGLVLDMLVAGIAVLTKGLSVVLRNNIRAGFLGVALVKIVDIGTEMKSGSIVIDGVDIRGISRQFLRSRLIAVSQETFLFDGSVRANLDQLGTAPDVDITSAFQKAQLWETVRENGGLDNVVDTLQLSHGQRQLLSIARAMLRKGSIVIIGEATSRYLCN</sequence>
<dbReference type="GO" id="GO:0016887">
    <property type="term" value="F:ATP hydrolysis activity"/>
    <property type="evidence" value="ECO:0007669"/>
    <property type="project" value="InterPro"/>
</dbReference>
<keyword evidence="3" id="KW-0812">Transmembrane</keyword>
<dbReference type="Gene3D" id="3.40.50.300">
    <property type="entry name" value="P-loop containing nucleotide triphosphate hydrolases"/>
    <property type="match status" value="1"/>
</dbReference>
<dbReference type="SUPFAM" id="SSF52540">
    <property type="entry name" value="P-loop containing nucleoside triphosphate hydrolases"/>
    <property type="match status" value="1"/>
</dbReference>
<evidence type="ECO:0000256" key="1">
    <source>
        <dbReference type="ARBA" id="ARBA00022741"/>
    </source>
</evidence>
<keyword evidence="1" id="KW-0547">Nucleotide-binding</keyword>
<keyword evidence="2" id="KW-0067">ATP-binding</keyword>
<protein>
    <submittedName>
        <fullName evidence="5">ABC multidrug transporter</fullName>
    </submittedName>
</protein>
<dbReference type="GO" id="GO:0005524">
    <property type="term" value="F:ATP binding"/>
    <property type="evidence" value="ECO:0007669"/>
    <property type="project" value="UniProtKB-KW"/>
</dbReference>
<feature type="domain" description="ABC transporter" evidence="4">
    <location>
        <begin position="101"/>
        <end position="214"/>
    </location>
</feature>
<organism evidence="5 6">
    <name type="scientific">Aspergillus kawachii</name>
    <name type="common">White koji mold</name>
    <name type="synonym">Aspergillus awamori var. kawachi</name>
    <dbReference type="NCBI Taxonomy" id="1069201"/>
    <lineage>
        <taxon>Eukaryota</taxon>
        <taxon>Fungi</taxon>
        <taxon>Dikarya</taxon>
        <taxon>Ascomycota</taxon>
        <taxon>Pezizomycotina</taxon>
        <taxon>Eurotiomycetes</taxon>
        <taxon>Eurotiomycetidae</taxon>
        <taxon>Eurotiales</taxon>
        <taxon>Aspergillaceae</taxon>
        <taxon>Aspergillus</taxon>
        <taxon>Aspergillus subgen. Circumdati</taxon>
    </lineage>
</organism>
<dbReference type="GO" id="GO:0016020">
    <property type="term" value="C:membrane"/>
    <property type="evidence" value="ECO:0007669"/>
    <property type="project" value="TreeGrafter"/>
</dbReference>
<dbReference type="PANTHER" id="PTHR24223:SF399">
    <property type="entry name" value="ABC TRANSPORTER ATNG"/>
    <property type="match status" value="1"/>
</dbReference>
<dbReference type="InterPro" id="IPR003439">
    <property type="entry name" value="ABC_transporter-like_ATP-bd"/>
</dbReference>
<evidence type="ECO:0000313" key="6">
    <source>
        <dbReference type="Proteomes" id="UP000075230"/>
    </source>
</evidence>
<keyword evidence="3" id="KW-1133">Transmembrane helix</keyword>
<reference evidence="6" key="2">
    <citation type="submission" date="2016-02" db="EMBL/GenBank/DDBJ databases">
        <title>Genome sequencing of Aspergillus luchuensis NBRC 4314.</title>
        <authorList>
            <person name="Yamada O."/>
        </authorList>
    </citation>
    <scope>NUCLEOTIDE SEQUENCE [LARGE SCALE GENOMIC DNA]</scope>
    <source>
        <strain evidence="6">RIB 2604</strain>
    </source>
</reference>
<dbReference type="InterPro" id="IPR027417">
    <property type="entry name" value="P-loop_NTPase"/>
</dbReference>
<accession>A0A146F0V0</accession>
<dbReference type="GO" id="GO:0042626">
    <property type="term" value="F:ATPase-coupled transmembrane transporter activity"/>
    <property type="evidence" value="ECO:0007669"/>
    <property type="project" value="TreeGrafter"/>
</dbReference>
<gene>
    <name evidence="5" type="ORF">RIB2604_00500150</name>
</gene>
<name>A0A146F0V0_ASPKA</name>
<dbReference type="EMBL" id="BCWF01000005">
    <property type="protein sequence ID" value="GAT19411.1"/>
    <property type="molecule type" value="Genomic_DNA"/>
</dbReference>
<evidence type="ECO:0000259" key="4">
    <source>
        <dbReference type="Pfam" id="PF00005"/>
    </source>
</evidence>
<evidence type="ECO:0000256" key="2">
    <source>
        <dbReference type="ARBA" id="ARBA00022840"/>
    </source>
</evidence>
<dbReference type="InterPro" id="IPR050173">
    <property type="entry name" value="ABC_transporter_C-like"/>
</dbReference>
<reference evidence="5 6" key="1">
    <citation type="journal article" date="2016" name="DNA Res.">
        <title>Genome sequence of Aspergillus luchuensis NBRC 4314.</title>
        <authorList>
            <person name="Yamada O."/>
            <person name="Machida M."/>
            <person name="Hosoyama A."/>
            <person name="Goto M."/>
            <person name="Takahashi T."/>
            <person name="Futagami T."/>
            <person name="Yamagata Y."/>
            <person name="Takeuchi M."/>
            <person name="Kobayashi T."/>
            <person name="Koike H."/>
            <person name="Abe K."/>
            <person name="Asai K."/>
            <person name="Arita M."/>
            <person name="Fujita N."/>
            <person name="Fukuda K."/>
            <person name="Higa K."/>
            <person name="Horikawa H."/>
            <person name="Ishikawa T."/>
            <person name="Jinno K."/>
            <person name="Kato Y."/>
            <person name="Kirimura K."/>
            <person name="Mizutani O."/>
            <person name="Nakasone K."/>
            <person name="Sano M."/>
            <person name="Shiraishi Y."/>
            <person name="Tsukahara M."/>
            <person name="Gomi K."/>
        </authorList>
    </citation>
    <scope>NUCLEOTIDE SEQUENCE [LARGE SCALE GENOMIC DNA]</scope>
    <source>
        <strain evidence="5 6">RIB 2604</strain>
    </source>
</reference>
<keyword evidence="3" id="KW-0472">Membrane</keyword>
<dbReference type="Pfam" id="PF00005">
    <property type="entry name" value="ABC_tran"/>
    <property type="match status" value="1"/>
</dbReference>
<proteinExistence type="predicted"/>
<evidence type="ECO:0000313" key="5">
    <source>
        <dbReference type="EMBL" id="GAT19411.1"/>
    </source>
</evidence>
<dbReference type="PANTHER" id="PTHR24223">
    <property type="entry name" value="ATP-BINDING CASSETTE SUB-FAMILY C"/>
    <property type="match status" value="1"/>
</dbReference>